<dbReference type="AlphaFoldDB" id="A0A9D7PQQ8"/>
<name>A0A9D7PQQ8_9PROT</name>
<reference evidence="2" key="1">
    <citation type="submission" date="2020-10" db="EMBL/GenBank/DDBJ databases">
        <title>Connecting structure to function with the recovery of over 1000 high-quality activated sludge metagenome-assembled genomes encoding full-length rRNA genes using long-read sequencing.</title>
        <authorList>
            <person name="Singleton C.M."/>
            <person name="Petriglieri F."/>
            <person name="Kristensen J.M."/>
            <person name="Kirkegaard R.H."/>
            <person name="Michaelsen T.Y."/>
            <person name="Andersen M.H."/>
            <person name="Karst S.M."/>
            <person name="Dueholm M.S."/>
            <person name="Nielsen P.H."/>
            <person name="Albertsen M."/>
        </authorList>
    </citation>
    <scope>NUCLEOTIDE SEQUENCE</scope>
    <source>
        <strain evidence="2">Hirt_18-Q3-R61-65_BATAC.395</strain>
    </source>
</reference>
<sequence length="238" mass="26006">MAGGLIEYARGQARTILFFGSLALIPVKLIQKFGIFLLPLAGFLVAGEVRNTARRHALFVWAIAAHLCVLAIFVVDLQFLAGRYVGLILLLATPFVATGLQLFCARFRHARLLIIALSLVLAAANVISTGTGKTHHINAGKWLANSGTDVAKVYIDSGRTAFHAGWTKAAVAERHNRSEIERAVASQRYELFVLEISRKDPPWESWLRDSALQVVQRFELPNKDAVIVAIPAGKGSKP</sequence>
<gene>
    <name evidence="2" type="ORF">IPL58_09975</name>
</gene>
<feature type="transmembrane region" description="Helical" evidence="1">
    <location>
        <begin position="81"/>
        <end position="103"/>
    </location>
</feature>
<evidence type="ECO:0000313" key="2">
    <source>
        <dbReference type="EMBL" id="MBK8524400.1"/>
    </source>
</evidence>
<comment type="caution">
    <text evidence="2">The sequence shown here is derived from an EMBL/GenBank/DDBJ whole genome shotgun (WGS) entry which is preliminary data.</text>
</comment>
<feature type="transmembrane region" description="Helical" evidence="1">
    <location>
        <begin position="58"/>
        <end position="75"/>
    </location>
</feature>
<feature type="transmembrane region" description="Helical" evidence="1">
    <location>
        <begin position="110"/>
        <end position="128"/>
    </location>
</feature>
<protein>
    <submittedName>
        <fullName evidence="2">Uncharacterized protein</fullName>
    </submittedName>
</protein>
<evidence type="ECO:0000313" key="3">
    <source>
        <dbReference type="Proteomes" id="UP000886689"/>
    </source>
</evidence>
<keyword evidence="1" id="KW-1133">Transmembrane helix</keyword>
<organism evidence="2 3">
    <name type="scientific">Candidatus Proximibacter danicus</name>
    <dbReference type="NCBI Taxonomy" id="2954365"/>
    <lineage>
        <taxon>Bacteria</taxon>
        <taxon>Pseudomonadati</taxon>
        <taxon>Pseudomonadota</taxon>
        <taxon>Betaproteobacteria</taxon>
        <taxon>Candidatus Proximibacter</taxon>
    </lineage>
</organism>
<keyword evidence="1" id="KW-0472">Membrane</keyword>
<evidence type="ECO:0000256" key="1">
    <source>
        <dbReference type="SAM" id="Phobius"/>
    </source>
</evidence>
<proteinExistence type="predicted"/>
<accession>A0A9D7PQQ8</accession>
<feature type="transmembrane region" description="Helical" evidence="1">
    <location>
        <begin position="29"/>
        <end position="46"/>
    </location>
</feature>
<keyword evidence="1" id="KW-0812">Transmembrane</keyword>
<dbReference type="EMBL" id="JADJUC010000009">
    <property type="protein sequence ID" value="MBK8524400.1"/>
    <property type="molecule type" value="Genomic_DNA"/>
</dbReference>
<dbReference type="Proteomes" id="UP000886689">
    <property type="component" value="Unassembled WGS sequence"/>
</dbReference>